<feature type="compositionally biased region" description="Basic and acidic residues" evidence="1">
    <location>
        <begin position="129"/>
        <end position="138"/>
    </location>
</feature>
<evidence type="ECO:0008006" key="4">
    <source>
        <dbReference type="Google" id="ProtNLM"/>
    </source>
</evidence>
<dbReference type="EMBL" id="MTKO01000139">
    <property type="protein sequence ID" value="RWX42880.1"/>
    <property type="molecule type" value="Genomic_DNA"/>
</dbReference>
<dbReference type="InterPro" id="IPR019613">
    <property type="entry name" value="DUF4198"/>
</dbReference>
<evidence type="ECO:0000313" key="3">
    <source>
        <dbReference type="Proteomes" id="UP000287853"/>
    </source>
</evidence>
<dbReference type="AlphaFoldDB" id="A0A3S3U603"/>
<evidence type="ECO:0000256" key="1">
    <source>
        <dbReference type="SAM" id="MobiDB-lite"/>
    </source>
</evidence>
<comment type="caution">
    <text evidence="2">The sequence shown here is derived from an EMBL/GenBank/DDBJ whole genome shotgun (WGS) entry which is preliminary data.</text>
</comment>
<gene>
    <name evidence="2" type="ORF">H206_03400</name>
</gene>
<protein>
    <recommendedName>
        <fullName evidence="4">DUF4198 domain-containing protein</fullName>
    </recommendedName>
</protein>
<evidence type="ECO:0000313" key="2">
    <source>
        <dbReference type="EMBL" id="RWX42880.1"/>
    </source>
</evidence>
<proteinExistence type="predicted"/>
<dbReference type="Pfam" id="PF10670">
    <property type="entry name" value="DUF4198"/>
    <property type="match status" value="1"/>
</dbReference>
<sequence>MTATVWKVPKPGFYLINVKNKSGFFTKTPEGRKWGNKTEIADAVQCTNYHLGGKTVIMVGDSEKGFDRPVGQALEIVPLNNPGHLKKGDTLKVRLLLDGKPVPNVLLKAAYAGFEKAEKKEPGNAAPADTKKKEDKPFPAEATSDAQGKAELKLEHSGYWMVSLSYKPPYPDSAVCDQYMYNMNFTFQVQ</sequence>
<organism evidence="2 3">
    <name type="scientific">Candidatus Electrothrix aarhusensis</name>
    <dbReference type="NCBI Taxonomy" id="1859131"/>
    <lineage>
        <taxon>Bacteria</taxon>
        <taxon>Pseudomonadati</taxon>
        <taxon>Thermodesulfobacteriota</taxon>
        <taxon>Desulfobulbia</taxon>
        <taxon>Desulfobulbales</taxon>
        <taxon>Desulfobulbaceae</taxon>
        <taxon>Candidatus Electrothrix</taxon>
    </lineage>
</organism>
<name>A0A3S3U603_9BACT</name>
<accession>A0A3S3U603</accession>
<dbReference type="Proteomes" id="UP000287853">
    <property type="component" value="Unassembled WGS sequence"/>
</dbReference>
<reference evidence="2 3" key="1">
    <citation type="submission" date="2017-01" db="EMBL/GenBank/DDBJ databases">
        <title>The cable genome- insights into the physiology and evolution of filamentous bacteria capable of sulfide oxidation via long distance electron transfer.</title>
        <authorList>
            <person name="Schreiber L."/>
            <person name="Bjerg J.T."/>
            <person name="Boggild A."/>
            <person name="Van De Vossenberg J."/>
            <person name="Meysman F."/>
            <person name="Nielsen L.P."/>
            <person name="Schramm A."/>
            <person name="Kjeldsen K.U."/>
        </authorList>
    </citation>
    <scope>NUCLEOTIDE SEQUENCE [LARGE SCALE GENOMIC DNA]</scope>
    <source>
        <strain evidence="2">MCF</strain>
    </source>
</reference>
<keyword evidence="3" id="KW-1185">Reference proteome</keyword>
<feature type="region of interest" description="Disordered" evidence="1">
    <location>
        <begin position="118"/>
        <end position="147"/>
    </location>
</feature>